<keyword evidence="2" id="KW-1185">Reference proteome</keyword>
<dbReference type="Proteomes" id="UP000305948">
    <property type="component" value="Unassembled WGS sequence"/>
</dbReference>
<evidence type="ECO:0000313" key="2">
    <source>
        <dbReference type="Proteomes" id="UP000305948"/>
    </source>
</evidence>
<dbReference type="STRING" id="5364.A0A5C3N0R0"/>
<reference evidence="1 2" key="1">
    <citation type="journal article" date="2019" name="Nat. Ecol. Evol.">
        <title>Megaphylogeny resolves global patterns of mushroom evolution.</title>
        <authorList>
            <person name="Varga T."/>
            <person name="Krizsan K."/>
            <person name="Foldi C."/>
            <person name="Dima B."/>
            <person name="Sanchez-Garcia M."/>
            <person name="Sanchez-Ramirez S."/>
            <person name="Szollosi G.J."/>
            <person name="Szarkandi J.G."/>
            <person name="Papp V."/>
            <person name="Albert L."/>
            <person name="Andreopoulos W."/>
            <person name="Angelini C."/>
            <person name="Antonin V."/>
            <person name="Barry K.W."/>
            <person name="Bougher N.L."/>
            <person name="Buchanan P."/>
            <person name="Buyck B."/>
            <person name="Bense V."/>
            <person name="Catcheside P."/>
            <person name="Chovatia M."/>
            <person name="Cooper J."/>
            <person name="Damon W."/>
            <person name="Desjardin D."/>
            <person name="Finy P."/>
            <person name="Geml J."/>
            <person name="Haridas S."/>
            <person name="Hughes K."/>
            <person name="Justo A."/>
            <person name="Karasinski D."/>
            <person name="Kautmanova I."/>
            <person name="Kiss B."/>
            <person name="Kocsube S."/>
            <person name="Kotiranta H."/>
            <person name="LaButti K.M."/>
            <person name="Lechner B.E."/>
            <person name="Liimatainen K."/>
            <person name="Lipzen A."/>
            <person name="Lukacs Z."/>
            <person name="Mihaltcheva S."/>
            <person name="Morgado L.N."/>
            <person name="Niskanen T."/>
            <person name="Noordeloos M.E."/>
            <person name="Ohm R.A."/>
            <person name="Ortiz-Santana B."/>
            <person name="Ovrebo C."/>
            <person name="Racz N."/>
            <person name="Riley R."/>
            <person name="Savchenko A."/>
            <person name="Shiryaev A."/>
            <person name="Soop K."/>
            <person name="Spirin V."/>
            <person name="Szebenyi C."/>
            <person name="Tomsovsky M."/>
            <person name="Tulloss R.E."/>
            <person name="Uehling J."/>
            <person name="Grigoriev I.V."/>
            <person name="Vagvolgyi C."/>
            <person name="Papp T."/>
            <person name="Martin F.M."/>
            <person name="Miettinen O."/>
            <person name="Hibbett D.S."/>
            <person name="Nagy L.G."/>
        </authorList>
    </citation>
    <scope>NUCLEOTIDE SEQUENCE [LARGE SCALE GENOMIC DNA]</scope>
    <source>
        <strain evidence="1 2">OMC1185</strain>
    </source>
</reference>
<protein>
    <submittedName>
        <fullName evidence="1">Uncharacterized protein</fullName>
    </submittedName>
</protein>
<dbReference type="EMBL" id="ML213515">
    <property type="protein sequence ID" value="TFK49648.1"/>
    <property type="molecule type" value="Genomic_DNA"/>
</dbReference>
<gene>
    <name evidence="1" type="ORF">OE88DRAFT_1736649</name>
</gene>
<evidence type="ECO:0000313" key="1">
    <source>
        <dbReference type="EMBL" id="TFK49648.1"/>
    </source>
</evidence>
<dbReference type="OrthoDB" id="3649348at2759"/>
<accession>A0A5C3N0R0</accession>
<proteinExistence type="predicted"/>
<dbReference type="AlphaFoldDB" id="A0A5C3N0R0"/>
<sequence length="140" mass="15192">MQTSNIPILITGRVNLANDPSFAARIVEGLKPKYDVVHFCFSPEAFVEEFPNLMKGESVTPSSALGSNIQRGKSLLPRKPVAVIAGGGLIDEEVAAMQALEGGDQIPWVHMPKDFRTRFGPQMIGLENAMAERLDALNLS</sequence>
<name>A0A5C3N0R0_9AGAM</name>
<organism evidence="1 2">
    <name type="scientific">Heliocybe sulcata</name>
    <dbReference type="NCBI Taxonomy" id="5364"/>
    <lineage>
        <taxon>Eukaryota</taxon>
        <taxon>Fungi</taxon>
        <taxon>Dikarya</taxon>
        <taxon>Basidiomycota</taxon>
        <taxon>Agaricomycotina</taxon>
        <taxon>Agaricomycetes</taxon>
        <taxon>Gloeophyllales</taxon>
        <taxon>Gloeophyllaceae</taxon>
        <taxon>Heliocybe</taxon>
    </lineage>
</organism>